<evidence type="ECO:0000259" key="5">
    <source>
        <dbReference type="PROSITE" id="PS50948"/>
    </source>
</evidence>
<proteinExistence type="predicted"/>
<reference evidence="6 7" key="1">
    <citation type="submission" date="2022-12" db="EMBL/GenBank/DDBJ databases">
        <title>Chromosome-level genome of Tegillarca granosa.</title>
        <authorList>
            <person name="Kim J."/>
        </authorList>
    </citation>
    <scope>NUCLEOTIDE SEQUENCE [LARGE SCALE GENOMIC DNA]</scope>
    <source>
        <strain evidence="6">Teg-2019</strain>
        <tissue evidence="6">Adductor muscle</tissue>
    </source>
</reference>
<feature type="domain" description="CUB" evidence="4">
    <location>
        <begin position="444"/>
        <end position="560"/>
    </location>
</feature>
<dbReference type="Pfam" id="PF00431">
    <property type="entry name" value="CUB"/>
    <property type="match status" value="2"/>
</dbReference>
<evidence type="ECO:0000256" key="2">
    <source>
        <dbReference type="ARBA" id="ARBA00023157"/>
    </source>
</evidence>
<dbReference type="PANTHER" id="PTHR24251">
    <property type="entry name" value="OVOCHYMASE-RELATED"/>
    <property type="match status" value="1"/>
</dbReference>
<keyword evidence="1" id="KW-0677">Repeat</keyword>
<dbReference type="SUPFAM" id="SSF57414">
    <property type="entry name" value="Hairpin loop containing domain-like"/>
    <property type="match status" value="4"/>
</dbReference>
<feature type="non-terminal residue" evidence="6">
    <location>
        <position position="696"/>
    </location>
</feature>
<dbReference type="EMBL" id="JARBDR010000135">
    <property type="protein sequence ID" value="KAJ8321155.1"/>
    <property type="molecule type" value="Genomic_DNA"/>
</dbReference>
<dbReference type="PROSITE" id="PS50948">
    <property type="entry name" value="PAN"/>
    <property type="match status" value="2"/>
</dbReference>
<dbReference type="CDD" id="cd00041">
    <property type="entry name" value="CUB"/>
    <property type="match status" value="2"/>
</dbReference>
<feature type="domain" description="CUB" evidence="4">
    <location>
        <begin position="328"/>
        <end position="441"/>
    </location>
</feature>
<name>A0ABQ9FV99_TEGGR</name>
<dbReference type="CDD" id="cd01099">
    <property type="entry name" value="PAN_AP_HGF"/>
    <property type="match status" value="3"/>
</dbReference>
<dbReference type="InterPro" id="IPR003609">
    <property type="entry name" value="Pan_app"/>
</dbReference>
<evidence type="ECO:0000256" key="1">
    <source>
        <dbReference type="ARBA" id="ARBA00022737"/>
    </source>
</evidence>
<dbReference type="Gene3D" id="3.50.4.10">
    <property type="entry name" value="Hepatocyte Growth Factor"/>
    <property type="match status" value="4"/>
</dbReference>
<dbReference type="PROSITE" id="PS01180">
    <property type="entry name" value="CUB"/>
    <property type="match status" value="2"/>
</dbReference>
<evidence type="ECO:0000313" key="6">
    <source>
        <dbReference type="EMBL" id="KAJ8321155.1"/>
    </source>
</evidence>
<dbReference type="SUPFAM" id="SSF49854">
    <property type="entry name" value="Spermadhesin, CUB domain"/>
    <property type="match status" value="2"/>
</dbReference>
<gene>
    <name evidence="6" type="ORF">KUTeg_001280</name>
</gene>
<dbReference type="SMART" id="SM00473">
    <property type="entry name" value="PAN_AP"/>
    <property type="match status" value="3"/>
</dbReference>
<keyword evidence="7" id="KW-1185">Reference proteome</keyword>
<dbReference type="InterPro" id="IPR035914">
    <property type="entry name" value="Sperma_CUB_dom_sf"/>
</dbReference>
<organism evidence="6 7">
    <name type="scientific">Tegillarca granosa</name>
    <name type="common">Malaysian cockle</name>
    <name type="synonym">Anadara granosa</name>
    <dbReference type="NCBI Taxonomy" id="220873"/>
    <lineage>
        <taxon>Eukaryota</taxon>
        <taxon>Metazoa</taxon>
        <taxon>Spiralia</taxon>
        <taxon>Lophotrochozoa</taxon>
        <taxon>Mollusca</taxon>
        <taxon>Bivalvia</taxon>
        <taxon>Autobranchia</taxon>
        <taxon>Pteriomorphia</taxon>
        <taxon>Arcoida</taxon>
        <taxon>Arcoidea</taxon>
        <taxon>Arcidae</taxon>
        <taxon>Tegillarca</taxon>
    </lineage>
</organism>
<feature type="domain" description="Apple" evidence="5">
    <location>
        <begin position="5"/>
        <end position="86"/>
    </location>
</feature>
<sequence>MTPIVNFRTLFVRVPGWKLSSLPVKVLQNLTVEACAQSCVREVNFECKSFDIDNTDSSCRLQNHTHDEPFISLQISSTVDHYRTAYEKLFTRLPDHVLTYNHNRKIPGVTVEQCSRRCILEVSFKCRGFDYEVKLQNCWLTNLTVQTTSGVMVALWRSFINFGYGSLRILEGIQIYDKNVIGVTLDACAQLCLVQRVFKCNSFDYIFSEHSCKMSHLIAANTHGMNNSYFGNFKVMHFEIKDEYLDYFYATPYAAVQGNNEKIYRMVTPNNCARKCLTEKEFICRSFDYQIRDGTCLLGSRTGSDVGGLVTQGLIQVHHFEMKPFLDCGGIYTGLFGNFASPNWPRNYAHNVYCSWNIIVPKHKIIKIDFLHFDLGPQSYDPCSSSNDRLIFSDISRDQETVTCAESDLREFISKTNNVTVTFISNANHDAKGFRAFYEADWPCGGFLTEDNGEIASVNWPNKYPASVTCEWTIKAPTNAQIYLSFTSFDLEEHINGPCDLAYDRVEIFDGYNDENAKLGSFCSSGAQKTVTSLRNVLYIKFHSDERVEKNGFHAVYRFIYQTTVQPETTTSKDITSASSSDTTTASVTTNIISTASNIKDNNESQVSLVAMFIEHPKIPPVYVDRVDDNTVANDNSSINGKFKCCAFYRKRVPKRRNEPNFPFTTEESVSLYDKDNMINGKVEQEQDEEINLPQP</sequence>
<accession>A0ABQ9FV99</accession>
<protein>
    <submittedName>
        <fullName evidence="6">Uncharacterized protein</fullName>
    </submittedName>
</protein>
<comment type="caution">
    <text evidence="6">The sequence shown here is derived from an EMBL/GenBank/DDBJ whole genome shotgun (WGS) entry which is preliminary data.</text>
</comment>
<comment type="caution">
    <text evidence="3">Lacks conserved residue(s) required for the propagation of feature annotation.</text>
</comment>
<dbReference type="Pfam" id="PF00024">
    <property type="entry name" value="PAN_1"/>
    <property type="match status" value="3"/>
</dbReference>
<evidence type="ECO:0000256" key="3">
    <source>
        <dbReference type="PROSITE-ProRule" id="PRU00059"/>
    </source>
</evidence>
<dbReference type="PANTHER" id="PTHR24251:SF30">
    <property type="entry name" value="MEMBRANE FRIZZLED-RELATED PROTEIN"/>
    <property type="match status" value="1"/>
</dbReference>
<dbReference type="SMART" id="SM00042">
    <property type="entry name" value="CUB"/>
    <property type="match status" value="2"/>
</dbReference>
<keyword evidence="2" id="KW-1015">Disulfide bond</keyword>
<evidence type="ECO:0000313" key="7">
    <source>
        <dbReference type="Proteomes" id="UP001217089"/>
    </source>
</evidence>
<dbReference type="Proteomes" id="UP001217089">
    <property type="component" value="Unassembled WGS sequence"/>
</dbReference>
<feature type="domain" description="Apple" evidence="5">
    <location>
        <begin position="240"/>
        <end position="324"/>
    </location>
</feature>
<dbReference type="Gene3D" id="2.60.120.290">
    <property type="entry name" value="Spermadhesin, CUB domain"/>
    <property type="match status" value="2"/>
</dbReference>
<dbReference type="InterPro" id="IPR000859">
    <property type="entry name" value="CUB_dom"/>
</dbReference>
<evidence type="ECO:0000259" key="4">
    <source>
        <dbReference type="PROSITE" id="PS01180"/>
    </source>
</evidence>